<evidence type="ECO:0000313" key="4">
    <source>
        <dbReference type="Proteomes" id="UP001151760"/>
    </source>
</evidence>
<protein>
    <submittedName>
        <fullName evidence="3">Uncharacterized protein</fullName>
    </submittedName>
</protein>
<evidence type="ECO:0000256" key="1">
    <source>
        <dbReference type="SAM" id="MobiDB-lite"/>
    </source>
</evidence>
<feature type="signal peptide" evidence="2">
    <location>
        <begin position="1"/>
        <end position="16"/>
    </location>
</feature>
<gene>
    <name evidence="3" type="ORF">Tco_1082125</name>
</gene>
<keyword evidence="4" id="KW-1185">Reference proteome</keyword>
<dbReference type="EMBL" id="BQNB010020188">
    <property type="protein sequence ID" value="GJT93280.1"/>
    <property type="molecule type" value="Genomic_DNA"/>
</dbReference>
<proteinExistence type="predicted"/>
<reference evidence="3" key="2">
    <citation type="submission" date="2022-01" db="EMBL/GenBank/DDBJ databases">
        <authorList>
            <person name="Yamashiro T."/>
            <person name="Shiraishi A."/>
            <person name="Satake H."/>
            <person name="Nakayama K."/>
        </authorList>
    </citation>
    <scope>NUCLEOTIDE SEQUENCE</scope>
</reference>
<name>A0ABQ5HZL2_9ASTR</name>
<reference evidence="3" key="1">
    <citation type="journal article" date="2022" name="Int. J. Mol. Sci.">
        <title>Draft Genome of Tanacetum Coccineum: Genomic Comparison of Closely Related Tanacetum-Family Plants.</title>
        <authorList>
            <person name="Yamashiro T."/>
            <person name="Shiraishi A."/>
            <person name="Nakayama K."/>
            <person name="Satake H."/>
        </authorList>
    </citation>
    <scope>NUCLEOTIDE SEQUENCE</scope>
</reference>
<sequence length="263" mass="30218">MGCVWWAAAAIGVCLAGTATQGAFGLLYCGTGAFGCGFNKPKGLFGSWQPQGHEDVNSFVPMDSEVVEGNRKKTESSRKEIVSKKRAGEELDKESVKRQKLEDDAEKAELQLCLEIVPRDDEAINQADEVKKVQKFMPMLDDFDRQDVLDLYRLVKERFETTSLEGYDRLLWGDLITLFEPSEEDKIWKAQQDYTLISWRLFDSYGIHLILIDTGITIHMLVERKYPLTQEMLSRMLSRRLEVNLKCVMAYELLRFTRSQLKK</sequence>
<feature type="chain" id="PRO_5047362760" evidence="2">
    <location>
        <begin position="17"/>
        <end position="263"/>
    </location>
</feature>
<dbReference type="Proteomes" id="UP001151760">
    <property type="component" value="Unassembled WGS sequence"/>
</dbReference>
<accession>A0ABQ5HZL2</accession>
<feature type="compositionally biased region" description="Basic and acidic residues" evidence="1">
    <location>
        <begin position="68"/>
        <end position="86"/>
    </location>
</feature>
<comment type="caution">
    <text evidence="3">The sequence shown here is derived from an EMBL/GenBank/DDBJ whole genome shotgun (WGS) entry which is preliminary data.</text>
</comment>
<feature type="region of interest" description="Disordered" evidence="1">
    <location>
        <begin position="67"/>
        <end position="86"/>
    </location>
</feature>
<keyword evidence="2" id="KW-0732">Signal</keyword>
<evidence type="ECO:0000313" key="3">
    <source>
        <dbReference type="EMBL" id="GJT93280.1"/>
    </source>
</evidence>
<organism evidence="3 4">
    <name type="scientific">Tanacetum coccineum</name>
    <dbReference type="NCBI Taxonomy" id="301880"/>
    <lineage>
        <taxon>Eukaryota</taxon>
        <taxon>Viridiplantae</taxon>
        <taxon>Streptophyta</taxon>
        <taxon>Embryophyta</taxon>
        <taxon>Tracheophyta</taxon>
        <taxon>Spermatophyta</taxon>
        <taxon>Magnoliopsida</taxon>
        <taxon>eudicotyledons</taxon>
        <taxon>Gunneridae</taxon>
        <taxon>Pentapetalae</taxon>
        <taxon>asterids</taxon>
        <taxon>campanulids</taxon>
        <taxon>Asterales</taxon>
        <taxon>Asteraceae</taxon>
        <taxon>Asteroideae</taxon>
        <taxon>Anthemideae</taxon>
        <taxon>Anthemidinae</taxon>
        <taxon>Tanacetum</taxon>
    </lineage>
</organism>
<evidence type="ECO:0000256" key="2">
    <source>
        <dbReference type="SAM" id="SignalP"/>
    </source>
</evidence>